<comment type="caution">
    <text evidence="2">The sequence shown here is derived from an EMBL/GenBank/DDBJ whole genome shotgun (WGS) entry which is preliminary data.</text>
</comment>
<sequence length="278" mass="29861">MPPEPQQSTISQNGNTKAAGKITNLEEDIRRLKAELQRKEEMLQKLVNVACDQSKRIASMSAALQDTAPWDPIASLRPSCCSTPRRGVLDEEVIVRRVSMPNVPLCRSNRYAVLQTDSPTGSVQVLPDLESSVDFPALRRSPQTGAAVPNSPLVQTGASNPDDARYVLATCPSTELAAPRTATAPLSSEAVHSGPDGQARGPPVRPVSTSTSARLQGNARRDHGELPRTTAPPPCPSLRPSSPRPLFTPTTMIVGDSIIKRVRFFNAVSYCFPGCNST</sequence>
<feature type="compositionally biased region" description="Low complexity" evidence="1">
    <location>
        <begin position="238"/>
        <end position="248"/>
    </location>
</feature>
<protein>
    <submittedName>
        <fullName evidence="2">Uncharacterized protein</fullName>
    </submittedName>
</protein>
<reference evidence="3" key="1">
    <citation type="submission" date="2024-04" db="EMBL/GenBank/DDBJ databases">
        <title>Salinicola lusitanus LLJ914,a marine bacterium isolated from the Okinawa Trough.</title>
        <authorList>
            <person name="Li J."/>
        </authorList>
    </citation>
    <scope>NUCLEOTIDE SEQUENCE [LARGE SCALE GENOMIC DNA]</scope>
</reference>
<evidence type="ECO:0000313" key="2">
    <source>
        <dbReference type="EMBL" id="KAK7915894.1"/>
    </source>
</evidence>
<evidence type="ECO:0000256" key="1">
    <source>
        <dbReference type="SAM" id="MobiDB-lite"/>
    </source>
</evidence>
<proteinExistence type="predicted"/>
<name>A0AAW0PC35_9GOBI</name>
<feature type="compositionally biased region" description="Polar residues" evidence="1">
    <location>
        <begin position="1"/>
        <end position="16"/>
    </location>
</feature>
<organism evidence="2 3">
    <name type="scientific">Mugilogobius chulae</name>
    <name type="common">yellowstripe goby</name>
    <dbReference type="NCBI Taxonomy" id="88201"/>
    <lineage>
        <taxon>Eukaryota</taxon>
        <taxon>Metazoa</taxon>
        <taxon>Chordata</taxon>
        <taxon>Craniata</taxon>
        <taxon>Vertebrata</taxon>
        <taxon>Euteleostomi</taxon>
        <taxon>Actinopterygii</taxon>
        <taxon>Neopterygii</taxon>
        <taxon>Teleostei</taxon>
        <taxon>Neoteleostei</taxon>
        <taxon>Acanthomorphata</taxon>
        <taxon>Gobiaria</taxon>
        <taxon>Gobiiformes</taxon>
        <taxon>Gobioidei</taxon>
        <taxon>Gobiidae</taxon>
        <taxon>Gobionellinae</taxon>
        <taxon>Mugilogobius</taxon>
    </lineage>
</organism>
<feature type="region of interest" description="Disordered" evidence="1">
    <location>
        <begin position="141"/>
        <end position="160"/>
    </location>
</feature>
<dbReference type="Proteomes" id="UP001460270">
    <property type="component" value="Unassembled WGS sequence"/>
</dbReference>
<gene>
    <name evidence="2" type="ORF">WMY93_011655</name>
</gene>
<feature type="region of interest" description="Disordered" evidence="1">
    <location>
        <begin position="178"/>
        <end position="248"/>
    </location>
</feature>
<feature type="region of interest" description="Disordered" evidence="1">
    <location>
        <begin position="1"/>
        <end position="22"/>
    </location>
</feature>
<dbReference type="AlphaFoldDB" id="A0AAW0PC35"/>
<accession>A0AAW0PC35</accession>
<evidence type="ECO:0000313" key="3">
    <source>
        <dbReference type="Proteomes" id="UP001460270"/>
    </source>
</evidence>
<keyword evidence="3" id="KW-1185">Reference proteome</keyword>
<dbReference type="EMBL" id="JBBPFD010000008">
    <property type="protein sequence ID" value="KAK7915894.1"/>
    <property type="molecule type" value="Genomic_DNA"/>
</dbReference>